<dbReference type="NCBIfam" id="NF033689">
    <property type="entry name" value="N2Fix_CO_CowN"/>
    <property type="match status" value="1"/>
</dbReference>
<evidence type="ECO:0000256" key="1">
    <source>
        <dbReference type="ARBA" id="ARBA00023231"/>
    </source>
</evidence>
<protein>
    <recommendedName>
        <fullName evidence="2">N(2)-fixation sustaining protein CowN</fullName>
    </recommendedName>
    <alternativeName>
        <fullName evidence="2">CO weal-nitrogenase</fullName>
    </alternativeName>
</protein>
<dbReference type="GO" id="GO:0009399">
    <property type="term" value="P:nitrogen fixation"/>
    <property type="evidence" value="ECO:0007669"/>
    <property type="project" value="UniProtKB-UniRule"/>
</dbReference>
<dbReference type="KEGG" id="tvi:Thivi_3836"/>
<accession>I3YFB0</accession>
<evidence type="ECO:0000256" key="2">
    <source>
        <dbReference type="HAMAP-Rule" id="MF_02117"/>
    </source>
</evidence>
<evidence type="ECO:0000313" key="3">
    <source>
        <dbReference type="EMBL" id="AFL75678.1"/>
    </source>
</evidence>
<dbReference type="Pfam" id="PF20543">
    <property type="entry name" value="CowN"/>
    <property type="match status" value="1"/>
</dbReference>
<comment type="function">
    <text evidence="2">Is required to sustain N(2)-dependent growth in the presence of low levels of carbon monoxide (CO). Probably acts by protecting the N(2) fixation ability of the nitrogenase complex, which is inactivated in the presence of CO.</text>
</comment>
<dbReference type="OrthoDB" id="7689335at2"/>
<sequence>MQCPTEKTDRYISFDGIACDEHARRIVLSIRDCLGDLARPSPWQAYFETKLSESERRGHDDLYFVGSQVNTIRELFEQHGREEALDLLERVEEECC</sequence>
<dbReference type="AlphaFoldDB" id="I3YFB0"/>
<gene>
    <name evidence="2" type="primary">cowN</name>
    <name evidence="3" type="ordered locus">Thivi_3836</name>
</gene>
<dbReference type="HOGENOM" id="CLU_149349_0_0_6"/>
<dbReference type="EMBL" id="CP003154">
    <property type="protein sequence ID" value="AFL75678.1"/>
    <property type="molecule type" value="Genomic_DNA"/>
</dbReference>
<dbReference type="InterPro" id="IPR024899">
    <property type="entry name" value="CowN"/>
</dbReference>
<dbReference type="STRING" id="765911.Thivi_3836"/>
<dbReference type="Proteomes" id="UP000006062">
    <property type="component" value="Chromosome"/>
</dbReference>
<reference evidence="3 4" key="1">
    <citation type="submission" date="2012-06" db="EMBL/GenBank/DDBJ databases">
        <title>Complete sequence of Thiocystis violascens DSM 198.</title>
        <authorList>
            <consortium name="US DOE Joint Genome Institute"/>
            <person name="Lucas S."/>
            <person name="Han J."/>
            <person name="Lapidus A."/>
            <person name="Cheng J.-F."/>
            <person name="Goodwin L."/>
            <person name="Pitluck S."/>
            <person name="Peters L."/>
            <person name="Ovchinnikova G."/>
            <person name="Teshima H."/>
            <person name="Detter J.C."/>
            <person name="Han C."/>
            <person name="Tapia R."/>
            <person name="Land M."/>
            <person name="Hauser L."/>
            <person name="Kyrpides N."/>
            <person name="Ivanova N."/>
            <person name="Pagani I."/>
            <person name="Vogl K."/>
            <person name="Liu Z."/>
            <person name="Frigaard N.-U."/>
            <person name="Bryant D."/>
            <person name="Woyke T."/>
        </authorList>
    </citation>
    <scope>NUCLEOTIDE SEQUENCE [LARGE SCALE GENOMIC DNA]</scope>
    <source>
        <strain evidence="4">ATCC 17096 / DSM 198 / 6111</strain>
    </source>
</reference>
<dbReference type="HAMAP" id="MF_02117">
    <property type="entry name" value="CowN"/>
    <property type="match status" value="1"/>
</dbReference>
<proteinExistence type="inferred from homology"/>
<evidence type="ECO:0000313" key="4">
    <source>
        <dbReference type="Proteomes" id="UP000006062"/>
    </source>
</evidence>
<name>I3YFB0_THIV6</name>
<comment type="similarity">
    <text evidence="2">Belongs to the CowN family.</text>
</comment>
<dbReference type="RefSeq" id="WP_014780068.1">
    <property type="nucleotide sequence ID" value="NC_018012.1"/>
</dbReference>
<keyword evidence="4" id="KW-1185">Reference proteome</keyword>
<dbReference type="eggNOG" id="ENOG50330SG">
    <property type="taxonomic scope" value="Bacteria"/>
</dbReference>
<keyword evidence="1 2" id="KW-0535">Nitrogen fixation</keyword>
<organism evidence="3 4">
    <name type="scientific">Thiocystis violascens (strain ATCC 17096 / DSM 198 / 6111)</name>
    <name type="common">Chromatium violascens</name>
    <dbReference type="NCBI Taxonomy" id="765911"/>
    <lineage>
        <taxon>Bacteria</taxon>
        <taxon>Pseudomonadati</taxon>
        <taxon>Pseudomonadota</taxon>
        <taxon>Gammaproteobacteria</taxon>
        <taxon>Chromatiales</taxon>
        <taxon>Chromatiaceae</taxon>
        <taxon>Thiocystis</taxon>
    </lineage>
</organism>